<feature type="non-terminal residue" evidence="1">
    <location>
        <position position="1"/>
    </location>
</feature>
<dbReference type="Proteomes" id="UP001165090">
    <property type="component" value="Unassembled WGS sequence"/>
</dbReference>
<comment type="caution">
    <text evidence="1">The sequence shown here is derived from an EMBL/GenBank/DDBJ whole genome shotgun (WGS) entry which is preliminary data.</text>
</comment>
<protein>
    <submittedName>
        <fullName evidence="1">Uncharacterized protein</fullName>
    </submittedName>
</protein>
<organism evidence="1 2">
    <name type="scientific">Volvox africanus</name>
    <dbReference type="NCBI Taxonomy" id="51714"/>
    <lineage>
        <taxon>Eukaryota</taxon>
        <taxon>Viridiplantae</taxon>
        <taxon>Chlorophyta</taxon>
        <taxon>core chlorophytes</taxon>
        <taxon>Chlorophyceae</taxon>
        <taxon>CS clade</taxon>
        <taxon>Chlamydomonadales</taxon>
        <taxon>Volvocaceae</taxon>
        <taxon>Volvox</taxon>
    </lineage>
</organism>
<dbReference type="Gene3D" id="3.40.47.10">
    <property type="match status" value="1"/>
</dbReference>
<dbReference type="EMBL" id="BSDZ01000015">
    <property type="protein sequence ID" value="GLI63377.1"/>
    <property type="molecule type" value="Genomic_DNA"/>
</dbReference>
<feature type="non-terminal residue" evidence="1">
    <location>
        <position position="110"/>
    </location>
</feature>
<accession>A0ABQ5S0G6</accession>
<evidence type="ECO:0000313" key="1">
    <source>
        <dbReference type="EMBL" id="GLI63377.1"/>
    </source>
</evidence>
<evidence type="ECO:0000313" key="2">
    <source>
        <dbReference type="Proteomes" id="UP001165090"/>
    </source>
</evidence>
<sequence>LIHALTALGSYQLHAVMHLRAVNPHLAAALAGSGVSADGLGGNGGDGGGWMLPRAVSGQPLALACEALVTGISAFAFQGTNAHVVLQRPAASRGDHVHGAPGGVPAAAPV</sequence>
<proteinExistence type="predicted"/>
<gene>
    <name evidence="1" type="ORF">VaNZ11_006234</name>
</gene>
<keyword evidence="2" id="KW-1185">Reference proteome</keyword>
<dbReference type="InterPro" id="IPR016039">
    <property type="entry name" value="Thiolase-like"/>
</dbReference>
<name>A0ABQ5S0G6_9CHLO</name>
<reference evidence="1 2" key="1">
    <citation type="journal article" date="2023" name="IScience">
        <title>Expanded male sex-determining region conserved during the evolution of homothallism in the green alga Volvox.</title>
        <authorList>
            <person name="Yamamoto K."/>
            <person name="Matsuzaki R."/>
            <person name="Mahakham W."/>
            <person name="Heman W."/>
            <person name="Sekimoto H."/>
            <person name="Kawachi M."/>
            <person name="Minakuchi Y."/>
            <person name="Toyoda A."/>
            <person name="Nozaki H."/>
        </authorList>
    </citation>
    <scope>NUCLEOTIDE SEQUENCE [LARGE SCALE GENOMIC DNA]</scope>
    <source>
        <strain evidence="1 2">NIES-4468</strain>
    </source>
</reference>